<proteinExistence type="inferred from homology"/>
<organism evidence="6 7">
    <name type="scientific">Dysgonomonas macrotermitis</name>
    <dbReference type="NCBI Taxonomy" id="1346286"/>
    <lineage>
        <taxon>Bacteria</taxon>
        <taxon>Pseudomonadati</taxon>
        <taxon>Bacteroidota</taxon>
        <taxon>Bacteroidia</taxon>
        <taxon>Bacteroidales</taxon>
        <taxon>Dysgonomonadaceae</taxon>
        <taxon>Dysgonomonas</taxon>
    </lineage>
</organism>
<dbReference type="SUPFAM" id="SSF46561">
    <property type="entry name" value="Ribosomal protein L29 (L29p)"/>
    <property type="match status" value="1"/>
</dbReference>
<evidence type="ECO:0000256" key="3">
    <source>
        <dbReference type="ARBA" id="ARBA00023274"/>
    </source>
</evidence>
<dbReference type="CDD" id="cd00427">
    <property type="entry name" value="Ribosomal_L29_HIP"/>
    <property type="match status" value="1"/>
</dbReference>
<dbReference type="GO" id="GO:0005840">
    <property type="term" value="C:ribosome"/>
    <property type="evidence" value="ECO:0007669"/>
    <property type="project" value="UniProtKB-KW"/>
</dbReference>
<dbReference type="OrthoDB" id="5296761at2"/>
<dbReference type="Gene3D" id="1.10.287.310">
    <property type="match status" value="1"/>
</dbReference>
<comment type="similarity">
    <text evidence="1 5">Belongs to the universal ribosomal protein uL29 family.</text>
</comment>
<name>A0A1M5D3W4_9BACT</name>
<evidence type="ECO:0000313" key="7">
    <source>
        <dbReference type="Proteomes" id="UP000184480"/>
    </source>
</evidence>
<reference evidence="7" key="1">
    <citation type="submission" date="2016-11" db="EMBL/GenBank/DDBJ databases">
        <authorList>
            <person name="Varghese N."/>
            <person name="Submissions S."/>
        </authorList>
    </citation>
    <scope>NUCLEOTIDE SEQUENCE [LARGE SCALE GENOMIC DNA]</scope>
    <source>
        <strain evidence="7">DSM 27370</strain>
    </source>
</reference>
<dbReference type="InterPro" id="IPR001854">
    <property type="entry name" value="Ribosomal_uL29"/>
</dbReference>
<evidence type="ECO:0000256" key="5">
    <source>
        <dbReference type="HAMAP-Rule" id="MF_00374"/>
    </source>
</evidence>
<dbReference type="GO" id="GO:1990904">
    <property type="term" value="C:ribonucleoprotein complex"/>
    <property type="evidence" value="ECO:0007669"/>
    <property type="project" value="UniProtKB-KW"/>
</dbReference>
<keyword evidence="2 5" id="KW-0689">Ribosomal protein</keyword>
<dbReference type="HAMAP" id="MF_00374">
    <property type="entry name" value="Ribosomal_uL29"/>
    <property type="match status" value="1"/>
</dbReference>
<keyword evidence="3 5" id="KW-0687">Ribonucleoprotein</keyword>
<evidence type="ECO:0000256" key="2">
    <source>
        <dbReference type="ARBA" id="ARBA00022980"/>
    </source>
</evidence>
<dbReference type="STRING" id="1346286.SAMN05444362_10864"/>
<dbReference type="EMBL" id="FQUC01000008">
    <property type="protein sequence ID" value="SHF61530.1"/>
    <property type="molecule type" value="Genomic_DNA"/>
</dbReference>
<dbReference type="Proteomes" id="UP000184480">
    <property type="component" value="Unassembled WGS sequence"/>
</dbReference>
<evidence type="ECO:0000256" key="1">
    <source>
        <dbReference type="ARBA" id="ARBA00009254"/>
    </source>
</evidence>
<accession>A0A1M5D3W4</accession>
<dbReference type="NCBIfam" id="TIGR00012">
    <property type="entry name" value="L29"/>
    <property type="match status" value="1"/>
</dbReference>
<sequence length="65" mass="7460">MKIAEVRELSDKDLADKLVTERAALDQLVLNHSVTPLDNPVQIKGKRRDIARILTVLRQRELNNK</sequence>
<evidence type="ECO:0000256" key="4">
    <source>
        <dbReference type="ARBA" id="ARBA00035204"/>
    </source>
</evidence>
<keyword evidence="7" id="KW-1185">Reference proteome</keyword>
<dbReference type="GO" id="GO:0003735">
    <property type="term" value="F:structural constituent of ribosome"/>
    <property type="evidence" value="ECO:0007669"/>
    <property type="project" value="InterPro"/>
</dbReference>
<evidence type="ECO:0000313" key="6">
    <source>
        <dbReference type="EMBL" id="SHF61530.1"/>
    </source>
</evidence>
<gene>
    <name evidence="5" type="primary">rpmC</name>
    <name evidence="6" type="ORF">SAMN05444362_10864</name>
</gene>
<dbReference type="InterPro" id="IPR036049">
    <property type="entry name" value="Ribosomal_uL29_sf"/>
</dbReference>
<dbReference type="GO" id="GO:0006412">
    <property type="term" value="P:translation"/>
    <property type="evidence" value="ECO:0007669"/>
    <property type="project" value="UniProtKB-UniRule"/>
</dbReference>
<dbReference type="RefSeq" id="WP_062178209.1">
    <property type="nucleotide sequence ID" value="NZ_BBXL01000004.1"/>
</dbReference>
<protein>
    <recommendedName>
        <fullName evidence="4 5">Large ribosomal subunit protein uL29</fullName>
    </recommendedName>
</protein>
<dbReference type="Pfam" id="PF00831">
    <property type="entry name" value="Ribosomal_L29"/>
    <property type="match status" value="1"/>
</dbReference>
<dbReference type="AlphaFoldDB" id="A0A1M5D3W4"/>